<dbReference type="OrthoDB" id="187186at2157"/>
<dbReference type="InterPro" id="IPR009923">
    <property type="entry name" value="Dodecin"/>
</dbReference>
<organism evidence="1 2">
    <name type="scientific">Candidatus Nitrosocosmicus arcticus</name>
    <dbReference type="NCBI Taxonomy" id="2035267"/>
    <lineage>
        <taxon>Archaea</taxon>
        <taxon>Nitrososphaerota</taxon>
        <taxon>Nitrososphaeria</taxon>
        <taxon>Nitrososphaerales</taxon>
        <taxon>Nitrososphaeraceae</taxon>
        <taxon>Candidatus Nitrosocosmicus</taxon>
    </lineage>
</organism>
<evidence type="ECO:0000313" key="1">
    <source>
        <dbReference type="EMBL" id="TVP40327.1"/>
    </source>
</evidence>
<reference evidence="1 2" key="1">
    <citation type="journal article" date="2019" name="Front. Microbiol.">
        <title>Ammonia Oxidation by the Arctic Terrestrial Thaumarchaeote Candidatus Nitrosocosmicus arcticus Is Stimulated by Increasing Temperatures.</title>
        <authorList>
            <person name="Alves R.J.E."/>
            <person name="Kerou M."/>
            <person name="Zappe A."/>
            <person name="Bittner R."/>
            <person name="Abby S.S."/>
            <person name="Schmidt H.A."/>
            <person name="Pfeifer K."/>
            <person name="Schleper C."/>
        </authorList>
    </citation>
    <scope>NUCLEOTIDE SEQUENCE [LARGE SCALE GENOMIC DNA]</scope>
    <source>
        <strain evidence="1 2">Kfb</strain>
    </source>
</reference>
<protein>
    <recommendedName>
        <fullName evidence="3">Dodecin</fullName>
    </recommendedName>
</protein>
<dbReference type="Proteomes" id="UP000315289">
    <property type="component" value="Unassembled WGS sequence"/>
</dbReference>
<dbReference type="PANTHER" id="PTHR39324">
    <property type="entry name" value="CALCIUM DODECIN"/>
    <property type="match status" value="1"/>
</dbReference>
<name>A0A557SUP9_9ARCH</name>
<dbReference type="RefSeq" id="WP_144731463.1">
    <property type="nucleotide sequence ID" value="NZ_ML675584.1"/>
</dbReference>
<dbReference type="EMBL" id="VOAH01000008">
    <property type="protein sequence ID" value="TVP40327.1"/>
    <property type="molecule type" value="Genomic_DNA"/>
</dbReference>
<proteinExistence type="predicted"/>
<gene>
    <name evidence="1" type="ORF">NARC_80053</name>
</gene>
<comment type="caution">
    <text evidence="1">The sequence shown here is derived from an EMBL/GenBank/DDBJ whole genome shotgun (WGS) entry which is preliminary data.</text>
</comment>
<dbReference type="InterPro" id="IPR025543">
    <property type="entry name" value="Dodecin-like"/>
</dbReference>
<sequence length="68" mass="7854">MVYKYIEIVGTSPTGINEAVNNAFKEASKTIKNIQWGEMGRVTFRLDGNQQIEYQVEVRIGFKIERED</sequence>
<dbReference type="PANTHER" id="PTHR39324:SF1">
    <property type="entry name" value="CALCIUM DODECIN"/>
    <property type="match status" value="1"/>
</dbReference>
<evidence type="ECO:0008006" key="3">
    <source>
        <dbReference type="Google" id="ProtNLM"/>
    </source>
</evidence>
<dbReference type="Pfam" id="PF07311">
    <property type="entry name" value="Dodecin"/>
    <property type="match status" value="1"/>
</dbReference>
<dbReference type="Gene3D" id="3.30.1660.10">
    <property type="entry name" value="Flavin-binding protein dodecin"/>
    <property type="match status" value="1"/>
</dbReference>
<dbReference type="AlphaFoldDB" id="A0A557SUP9"/>
<dbReference type="InterPro" id="IPR036694">
    <property type="entry name" value="Dodecin-like_sf"/>
</dbReference>
<evidence type="ECO:0000313" key="2">
    <source>
        <dbReference type="Proteomes" id="UP000315289"/>
    </source>
</evidence>
<dbReference type="SUPFAM" id="SSF89807">
    <property type="entry name" value="Dodecin-like"/>
    <property type="match status" value="1"/>
</dbReference>
<accession>A0A557SUP9</accession>
<keyword evidence="2" id="KW-1185">Reference proteome</keyword>